<dbReference type="OMA" id="VMKRYEY"/>
<dbReference type="RefSeq" id="XP_028535546.1">
    <property type="nucleotide sequence ID" value="XM_028679869.1"/>
</dbReference>
<keyword evidence="1" id="KW-0472">Membrane</keyword>
<keyword evidence="1" id="KW-1133">Transmembrane helix</keyword>
<evidence type="ECO:0000259" key="2">
    <source>
        <dbReference type="PROSITE" id="PS50076"/>
    </source>
</evidence>
<evidence type="ECO:0000313" key="4">
    <source>
        <dbReference type="Proteomes" id="UP000220158"/>
    </source>
</evidence>
<organism evidence="3 4">
    <name type="scientific">Plasmodium relictum</name>
    <dbReference type="NCBI Taxonomy" id="85471"/>
    <lineage>
        <taxon>Eukaryota</taxon>
        <taxon>Sar</taxon>
        <taxon>Alveolata</taxon>
        <taxon>Apicomplexa</taxon>
        <taxon>Aconoidasida</taxon>
        <taxon>Haemosporida</taxon>
        <taxon>Plasmodiidae</taxon>
        <taxon>Plasmodium</taxon>
        <taxon>Plasmodium (Haemamoeba)</taxon>
    </lineage>
</organism>
<dbReference type="InterPro" id="IPR036869">
    <property type="entry name" value="J_dom_sf"/>
</dbReference>
<dbReference type="OrthoDB" id="376275at2759"/>
<feature type="domain" description="J" evidence="2">
    <location>
        <begin position="61"/>
        <end position="131"/>
    </location>
</feature>
<dbReference type="Gene3D" id="1.10.287.110">
    <property type="entry name" value="DnaJ domain"/>
    <property type="match status" value="1"/>
</dbReference>
<proteinExistence type="predicted"/>
<accession>A0A1J1HCC3</accession>
<dbReference type="GeneID" id="39734503"/>
<feature type="transmembrane region" description="Helical" evidence="1">
    <location>
        <begin position="168"/>
        <end position="190"/>
    </location>
</feature>
<dbReference type="AlphaFoldDB" id="A0A1J1HCC3"/>
<dbReference type="KEGG" id="prel:PRELSG_0208400"/>
<dbReference type="VEuPathDB" id="PlasmoDB:PRELSG_0208400"/>
<dbReference type="PROSITE" id="PS50076">
    <property type="entry name" value="DNAJ_2"/>
    <property type="match status" value="1"/>
</dbReference>
<dbReference type="Proteomes" id="UP000220158">
    <property type="component" value="Chromosome 2"/>
</dbReference>
<dbReference type="EMBL" id="LN835297">
    <property type="protein sequence ID" value="CRH03059.1"/>
    <property type="molecule type" value="Genomic_DNA"/>
</dbReference>
<keyword evidence="4" id="KW-1185">Reference proteome</keyword>
<dbReference type="SUPFAM" id="SSF46565">
    <property type="entry name" value="Chaperone J-domain"/>
    <property type="match status" value="1"/>
</dbReference>
<sequence>MLSNIKHYKYLNLQKIIKHTKIKNNFFIYFKSHNVANEKNTNNYFDYNEDYKLLKRLQNNEIDDILNINDERNILKIKKKYLKLLKAYHPDAYMKEKNEKRKKNKEEIFLQIYKKYKNISKEYQNTYDTEIIDESIYENEEEKSDRLEKYKRYSEGKRNDINNKYLEIYILISILLTFCIVFLICIYLPFDIDIDKEEFYDDTDDNKVEIVSCFYNPAMKRYEYFSDNFLPPHPYQLYYFYKNKFPSLSLDENILKLKHFEVVKLPKNRAKKARLLYDKKKDELIFLKKKKKIQLKTE</sequence>
<reference evidence="3 4" key="1">
    <citation type="submission" date="2015-04" db="EMBL/GenBank/DDBJ databases">
        <authorList>
            <consortium name="Pathogen Informatics"/>
        </authorList>
    </citation>
    <scope>NUCLEOTIDE SEQUENCE [LARGE SCALE GENOMIC DNA]</scope>
    <source>
        <strain evidence="3 4">SGS1</strain>
    </source>
</reference>
<evidence type="ECO:0000313" key="3">
    <source>
        <dbReference type="EMBL" id="CRH03059.1"/>
    </source>
</evidence>
<evidence type="ECO:0000256" key="1">
    <source>
        <dbReference type="SAM" id="Phobius"/>
    </source>
</evidence>
<name>A0A1J1HCC3_PLARL</name>
<dbReference type="InterPro" id="IPR001623">
    <property type="entry name" value="DnaJ_domain"/>
</dbReference>
<protein>
    <recommendedName>
        <fullName evidence="2">J domain-containing protein</fullName>
    </recommendedName>
</protein>
<gene>
    <name evidence="3" type="ORF">PRELSG_0208400</name>
</gene>
<keyword evidence="1" id="KW-0812">Transmembrane</keyword>